<dbReference type="Proteomes" id="UP000029964">
    <property type="component" value="Unassembled WGS sequence"/>
</dbReference>
<dbReference type="HOGENOM" id="CLU_051866_1_0_1"/>
<organism evidence="5 6">
    <name type="scientific">Hapsidospora chrysogenum (strain ATCC 11550 / CBS 779.69 / DSM 880 / IAM 14645 / JCM 23072 / IMI 49137)</name>
    <name type="common">Acremonium chrysogenum</name>
    <dbReference type="NCBI Taxonomy" id="857340"/>
    <lineage>
        <taxon>Eukaryota</taxon>
        <taxon>Fungi</taxon>
        <taxon>Dikarya</taxon>
        <taxon>Ascomycota</taxon>
        <taxon>Pezizomycotina</taxon>
        <taxon>Sordariomycetes</taxon>
        <taxon>Hypocreomycetidae</taxon>
        <taxon>Hypocreales</taxon>
        <taxon>Bionectriaceae</taxon>
        <taxon>Hapsidospora</taxon>
    </lineage>
</organism>
<feature type="region of interest" description="Disordered" evidence="3">
    <location>
        <begin position="51"/>
        <end position="81"/>
    </location>
</feature>
<dbReference type="PANTHER" id="PTHR32385">
    <property type="entry name" value="MANNOSYL PHOSPHORYLINOSITOL CERAMIDE SYNTHASE"/>
    <property type="match status" value="1"/>
</dbReference>
<proteinExistence type="inferred from homology"/>
<dbReference type="PANTHER" id="PTHR32385:SF23">
    <property type="entry name" value="NUCLEOTIDE-DIPHOSPHO-SUGAR TRANSFERASE"/>
    <property type="match status" value="1"/>
</dbReference>
<dbReference type="GO" id="GO:0051999">
    <property type="term" value="P:mannosyl-inositol phosphorylceramide biosynthetic process"/>
    <property type="evidence" value="ECO:0007669"/>
    <property type="project" value="TreeGrafter"/>
</dbReference>
<keyword evidence="4" id="KW-1133">Transmembrane helix</keyword>
<evidence type="ECO:0000256" key="1">
    <source>
        <dbReference type="ARBA" id="ARBA00009003"/>
    </source>
</evidence>
<dbReference type="GO" id="GO:0016020">
    <property type="term" value="C:membrane"/>
    <property type="evidence" value="ECO:0007669"/>
    <property type="project" value="GOC"/>
</dbReference>
<evidence type="ECO:0000313" key="6">
    <source>
        <dbReference type="Proteomes" id="UP000029964"/>
    </source>
</evidence>
<evidence type="ECO:0000256" key="2">
    <source>
        <dbReference type="ARBA" id="ARBA00022679"/>
    </source>
</evidence>
<dbReference type="InterPro" id="IPR029044">
    <property type="entry name" value="Nucleotide-diphossugar_trans"/>
</dbReference>
<keyword evidence="2 5" id="KW-0808">Transferase</keyword>
<name>A0A086TDX9_HAPC1</name>
<comment type="caution">
    <text evidence="5">The sequence shown here is derived from an EMBL/GenBank/DDBJ whole genome shotgun (WGS) entry which is preliminary data.</text>
</comment>
<keyword evidence="6" id="KW-1185">Reference proteome</keyword>
<dbReference type="STRING" id="857340.A0A086TDX9"/>
<keyword evidence="5" id="KW-0328">Glycosyltransferase</keyword>
<keyword evidence="4" id="KW-0812">Transmembrane</keyword>
<evidence type="ECO:0000313" key="5">
    <source>
        <dbReference type="EMBL" id="KFH47561.1"/>
    </source>
</evidence>
<feature type="transmembrane region" description="Helical" evidence="4">
    <location>
        <begin position="12"/>
        <end position="32"/>
    </location>
</feature>
<accession>A0A086TDX9</accession>
<dbReference type="Pfam" id="PF04488">
    <property type="entry name" value="Gly_transf_sug"/>
    <property type="match status" value="1"/>
</dbReference>
<dbReference type="Gene3D" id="3.90.550.20">
    <property type="match status" value="1"/>
</dbReference>
<dbReference type="SUPFAM" id="SSF53448">
    <property type="entry name" value="Nucleotide-diphospho-sugar transferases"/>
    <property type="match status" value="1"/>
</dbReference>
<dbReference type="GO" id="GO:0000030">
    <property type="term" value="F:mannosyltransferase activity"/>
    <property type="evidence" value="ECO:0007669"/>
    <property type="project" value="TreeGrafter"/>
</dbReference>
<dbReference type="InterPro" id="IPR051706">
    <property type="entry name" value="Glycosyltransferase_domain"/>
</dbReference>
<feature type="compositionally biased region" description="Polar residues" evidence="3">
    <location>
        <begin position="72"/>
        <end position="81"/>
    </location>
</feature>
<evidence type="ECO:0000256" key="4">
    <source>
        <dbReference type="SAM" id="Phobius"/>
    </source>
</evidence>
<reference evidence="6" key="1">
    <citation type="journal article" date="2014" name="Genome Announc.">
        <title>Genome sequence and annotation of Acremonium chrysogenum, producer of the beta-lactam antibiotic cephalosporin C.</title>
        <authorList>
            <person name="Terfehr D."/>
            <person name="Dahlmann T.A."/>
            <person name="Specht T."/>
            <person name="Zadra I."/>
            <person name="Kuernsteiner H."/>
            <person name="Kueck U."/>
        </authorList>
    </citation>
    <scope>NUCLEOTIDE SEQUENCE [LARGE SCALE GENOMIC DNA]</scope>
    <source>
        <strain evidence="6">ATCC 11550 / CBS 779.69 / DSM 880 / IAM 14645 / JCM 23072 / IMI 49137</strain>
    </source>
</reference>
<keyword evidence="4" id="KW-0472">Membrane</keyword>
<gene>
    <name evidence="5" type="ORF">ACRE_015370</name>
</gene>
<dbReference type="AlphaFoldDB" id="A0A086TDX9"/>
<dbReference type="EMBL" id="JPKY01000008">
    <property type="protein sequence ID" value="KFH47561.1"/>
    <property type="molecule type" value="Genomic_DNA"/>
</dbReference>
<protein>
    <submittedName>
        <fullName evidence="5">Inositol phosphoceramide mannosyltransferase-like protein</fullName>
    </submittedName>
</protein>
<dbReference type="InterPro" id="IPR007577">
    <property type="entry name" value="GlycoTrfase_DXD_sugar-bd_CS"/>
</dbReference>
<evidence type="ECO:0000256" key="3">
    <source>
        <dbReference type="SAM" id="MobiDB-lite"/>
    </source>
</evidence>
<comment type="similarity">
    <text evidence="1">Belongs to the glycosyltransferase 32 family.</text>
</comment>
<sequence length="389" mass="44456">MLLNVGPCLRVSVTKLFVAVSSFLIIPIILFYNFGPVDSVSAALDSAVKQTSTPSDHEIPPIPSACLESRPRTSSNPQLQPTLAPALSPDDLLCRQVNVNATGIPKLFHQSWKTTELPSKFDRWSKTCRRMHPDWEWVLWTDDDNHKLVKTYFPWLEETYLGLPGPIYRADFTRNLYMYMFGGVYADPDLECLRPMAEALEPYRIRVVNTTDIATEERHRPLAVFGRLGSDESFEHSIPNAWMASSPRHPFFVLPIKYAQAEVKKSKNYPHKLWYFVPSAEQLTGPIALRKSILRWKASLEDMWSEIVLLPSELIYPFSWKTPGLSGWVCSTLSDRFDEDKCKERLELDKKGSLTLTFWSHTHEGTTSSEKNIEAAFILQRDYTSVPPV</sequence>
<dbReference type="OrthoDB" id="3647at2759"/>